<dbReference type="SUPFAM" id="SSF53474">
    <property type="entry name" value="alpha/beta-Hydrolases"/>
    <property type="match status" value="1"/>
</dbReference>
<keyword evidence="4" id="KW-1185">Reference proteome</keyword>
<protein>
    <recommendedName>
        <fullName evidence="2">AB hydrolase-1 domain-containing protein</fullName>
    </recommendedName>
</protein>
<dbReference type="EMBL" id="BSUK01000001">
    <property type="protein sequence ID" value="GMA24501.1"/>
    <property type="molecule type" value="Genomic_DNA"/>
</dbReference>
<evidence type="ECO:0000256" key="1">
    <source>
        <dbReference type="SAM" id="SignalP"/>
    </source>
</evidence>
<evidence type="ECO:0000259" key="2">
    <source>
        <dbReference type="Pfam" id="PF12697"/>
    </source>
</evidence>
<dbReference type="InterPro" id="IPR000073">
    <property type="entry name" value="AB_hydrolase_1"/>
</dbReference>
<feature type="signal peptide" evidence="1">
    <location>
        <begin position="1"/>
        <end position="28"/>
    </location>
</feature>
<dbReference type="RefSeq" id="WP_284293279.1">
    <property type="nucleotide sequence ID" value="NZ_BSUK01000001.1"/>
</dbReference>
<organism evidence="3 4">
    <name type="scientific">Luteimicrobium album</name>
    <dbReference type="NCBI Taxonomy" id="1054550"/>
    <lineage>
        <taxon>Bacteria</taxon>
        <taxon>Bacillati</taxon>
        <taxon>Actinomycetota</taxon>
        <taxon>Actinomycetes</taxon>
        <taxon>Micrococcales</taxon>
        <taxon>Luteimicrobium</taxon>
    </lineage>
</organism>
<name>A0ABQ6I1E5_9MICO</name>
<evidence type="ECO:0000313" key="4">
    <source>
        <dbReference type="Proteomes" id="UP001157091"/>
    </source>
</evidence>
<dbReference type="Proteomes" id="UP001157091">
    <property type="component" value="Unassembled WGS sequence"/>
</dbReference>
<comment type="caution">
    <text evidence="3">The sequence shown here is derived from an EMBL/GenBank/DDBJ whole genome shotgun (WGS) entry which is preliminary data.</text>
</comment>
<reference evidence="4" key="1">
    <citation type="journal article" date="2019" name="Int. J. Syst. Evol. Microbiol.">
        <title>The Global Catalogue of Microorganisms (GCM) 10K type strain sequencing project: providing services to taxonomists for standard genome sequencing and annotation.</title>
        <authorList>
            <consortium name="The Broad Institute Genomics Platform"/>
            <consortium name="The Broad Institute Genome Sequencing Center for Infectious Disease"/>
            <person name="Wu L."/>
            <person name="Ma J."/>
        </authorList>
    </citation>
    <scope>NUCLEOTIDE SEQUENCE [LARGE SCALE GENOMIC DNA]</scope>
    <source>
        <strain evidence="4">NBRC 106348</strain>
    </source>
</reference>
<dbReference type="Gene3D" id="3.40.50.1820">
    <property type="entry name" value="alpha/beta hydrolase"/>
    <property type="match status" value="1"/>
</dbReference>
<accession>A0ABQ6I1E5</accession>
<evidence type="ECO:0000313" key="3">
    <source>
        <dbReference type="EMBL" id="GMA24501.1"/>
    </source>
</evidence>
<sequence>MTWKRSHRPRRAVAVTALATLVAAAVTACSSDDGAGGGASASPSPSASERPLVGAACAADAAGGTQVRFGGDDYLAGVVMGSGTTGVVLAHEYQSDSCNWLPYAKTLADEGYTTLTFDFAGYGASELPAGTASNDADVAEAAAYLRAHGASKIVLLGASMGAQAELNDIKTVDPEAVVSLSSPWSFGSEAVDPSGVTVPVLLLAGRTDSGGGFAESARLIASKAPSKHATVAIVDSSEHGTGLLRSVQRTAVEKKIATFLATYAPPTS</sequence>
<feature type="chain" id="PRO_5047205630" description="AB hydrolase-1 domain-containing protein" evidence="1">
    <location>
        <begin position="29"/>
        <end position="268"/>
    </location>
</feature>
<dbReference type="Pfam" id="PF12697">
    <property type="entry name" value="Abhydrolase_6"/>
    <property type="match status" value="1"/>
</dbReference>
<keyword evidence="1" id="KW-0732">Signal</keyword>
<dbReference type="InterPro" id="IPR029058">
    <property type="entry name" value="AB_hydrolase_fold"/>
</dbReference>
<gene>
    <name evidence="3" type="ORF">GCM10025864_22600</name>
</gene>
<dbReference type="PROSITE" id="PS51257">
    <property type="entry name" value="PROKAR_LIPOPROTEIN"/>
    <property type="match status" value="1"/>
</dbReference>
<proteinExistence type="predicted"/>
<feature type="domain" description="AB hydrolase-1" evidence="2">
    <location>
        <begin position="97"/>
        <end position="188"/>
    </location>
</feature>